<proteinExistence type="inferred from homology"/>
<comment type="caution">
    <text evidence="6">The sequence shown here is derived from an EMBL/GenBank/DDBJ whole genome shotgun (WGS) entry which is preliminary data.</text>
</comment>
<keyword evidence="3" id="KW-0238">DNA-binding</keyword>
<protein>
    <recommendedName>
        <fullName evidence="5">LysR substrate-binding domain-containing protein</fullName>
    </recommendedName>
</protein>
<dbReference type="Pfam" id="PF03466">
    <property type="entry name" value="LysR_substrate"/>
    <property type="match status" value="1"/>
</dbReference>
<dbReference type="AlphaFoldDB" id="A0A645DRP3"/>
<gene>
    <name evidence="6" type="ORF">SDC9_139105</name>
</gene>
<comment type="similarity">
    <text evidence="1">Belongs to the LysR transcriptional regulatory family.</text>
</comment>
<organism evidence="6">
    <name type="scientific">bioreactor metagenome</name>
    <dbReference type="NCBI Taxonomy" id="1076179"/>
    <lineage>
        <taxon>unclassified sequences</taxon>
        <taxon>metagenomes</taxon>
        <taxon>ecological metagenomes</taxon>
    </lineage>
</organism>
<dbReference type="Gene3D" id="3.40.190.290">
    <property type="match status" value="1"/>
</dbReference>
<evidence type="ECO:0000256" key="1">
    <source>
        <dbReference type="ARBA" id="ARBA00009437"/>
    </source>
</evidence>
<evidence type="ECO:0000313" key="6">
    <source>
        <dbReference type="EMBL" id="MPM91971.1"/>
    </source>
</evidence>
<evidence type="ECO:0000256" key="4">
    <source>
        <dbReference type="ARBA" id="ARBA00023163"/>
    </source>
</evidence>
<keyword evidence="4" id="KW-0804">Transcription</keyword>
<keyword evidence="2" id="KW-0805">Transcription regulation</keyword>
<dbReference type="SUPFAM" id="SSF53850">
    <property type="entry name" value="Periplasmic binding protein-like II"/>
    <property type="match status" value="1"/>
</dbReference>
<feature type="domain" description="LysR substrate-binding" evidence="5">
    <location>
        <begin position="2"/>
        <end position="87"/>
    </location>
</feature>
<dbReference type="PANTHER" id="PTHR30126:SF94">
    <property type="entry name" value="LYSR FAMILY TRANSCRIPTIONAL REGULATOR"/>
    <property type="match status" value="1"/>
</dbReference>
<sequence length="96" mass="11130">MFENAMAMLGYTVKPLWESTNTEALIMAVINNLGISVLPYVLVKQYIKLGQVSELTVEKLRLDRQLCIIYHKNKFLSPVMRDFLMTCEKSIDHLHE</sequence>
<dbReference type="GO" id="GO:0006355">
    <property type="term" value="P:regulation of DNA-templated transcription"/>
    <property type="evidence" value="ECO:0007669"/>
    <property type="project" value="TreeGrafter"/>
</dbReference>
<dbReference type="InterPro" id="IPR005119">
    <property type="entry name" value="LysR_subst-bd"/>
</dbReference>
<evidence type="ECO:0000256" key="2">
    <source>
        <dbReference type="ARBA" id="ARBA00023015"/>
    </source>
</evidence>
<accession>A0A645DRP3</accession>
<reference evidence="6" key="1">
    <citation type="submission" date="2019-08" db="EMBL/GenBank/DDBJ databases">
        <authorList>
            <person name="Kucharzyk K."/>
            <person name="Murdoch R.W."/>
            <person name="Higgins S."/>
            <person name="Loffler F."/>
        </authorList>
    </citation>
    <scope>NUCLEOTIDE SEQUENCE</scope>
</reference>
<dbReference type="EMBL" id="VSSQ01038961">
    <property type="protein sequence ID" value="MPM91971.1"/>
    <property type="molecule type" value="Genomic_DNA"/>
</dbReference>
<evidence type="ECO:0000256" key="3">
    <source>
        <dbReference type="ARBA" id="ARBA00023125"/>
    </source>
</evidence>
<dbReference type="PANTHER" id="PTHR30126">
    <property type="entry name" value="HTH-TYPE TRANSCRIPTIONAL REGULATOR"/>
    <property type="match status" value="1"/>
</dbReference>
<dbReference type="GO" id="GO:0000976">
    <property type="term" value="F:transcription cis-regulatory region binding"/>
    <property type="evidence" value="ECO:0007669"/>
    <property type="project" value="TreeGrafter"/>
</dbReference>
<name>A0A645DRP3_9ZZZZ</name>
<evidence type="ECO:0000259" key="5">
    <source>
        <dbReference type="Pfam" id="PF03466"/>
    </source>
</evidence>